<sequence>MLLNFIGVNPIKALIYAAVLNGIIAVPMIFMIMRISNNKVIMGKYTSGFLSNFVGVITFAVMLFAAVFTLLHLTKMI</sequence>
<accession>A0A554JAR4</accession>
<keyword evidence="1" id="KW-0472">Membrane</keyword>
<protein>
    <submittedName>
        <fullName evidence="2">Natural resistance-associated macrophage protein</fullName>
    </submittedName>
</protein>
<keyword evidence="1" id="KW-0812">Transmembrane</keyword>
<dbReference type="AlphaFoldDB" id="A0A554JAR4"/>
<evidence type="ECO:0000256" key="1">
    <source>
        <dbReference type="SAM" id="Phobius"/>
    </source>
</evidence>
<dbReference type="Proteomes" id="UP000319613">
    <property type="component" value="Unassembled WGS sequence"/>
</dbReference>
<evidence type="ECO:0000313" key="2">
    <source>
        <dbReference type="EMBL" id="TSC65432.1"/>
    </source>
</evidence>
<keyword evidence="1" id="KW-1133">Transmembrane helix</keyword>
<reference evidence="2 3" key="1">
    <citation type="submission" date="2017-07" db="EMBL/GenBank/DDBJ databases">
        <title>Mechanisms for carbon and nitrogen cycling indicate functional differentiation within the Candidate Phyla Radiation.</title>
        <authorList>
            <person name="Danczak R.E."/>
            <person name="Johnston M.D."/>
            <person name="Kenah C."/>
            <person name="Slattery M."/>
            <person name="Wrighton K.C."/>
            <person name="Wilkins M.J."/>
        </authorList>
    </citation>
    <scope>NUCLEOTIDE SEQUENCE [LARGE SCALE GENOMIC DNA]</scope>
    <source>
        <strain evidence="2">Gr01-1014_77</strain>
    </source>
</reference>
<feature type="transmembrane region" description="Helical" evidence="1">
    <location>
        <begin position="53"/>
        <end position="73"/>
    </location>
</feature>
<feature type="transmembrane region" description="Helical" evidence="1">
    <location>
        <begin position="13"/>
        <end position="32"/>
    </location>
</feature>
<organism evidence="2 3">
    <name type="scientific">Candidatus Doudnabacteria bacterium Gr01-1014_77</name>
    <dbReference type="NCBI Taxonomy" id="2017133"/>
    <lineage>
        <taxon>Bacteria</taxon>
        <taxon>Candidatus Doudnaibacteriota</taxon>
    </lineage>
</organism>
<evidence type="ECO:0000313" key="3">
    <source>
        <dbReference type="Proteomes" id="UP000319613"/>
    </source>
</evidence>
<dbReference type="EMBL" id="VMFF01000046">
    <property type="protein sequence ID" value="TSC65432.1"/>
    <property type="molecule type" value="Genomic_DNA"/>
</dbReference>
<comment type="caution">
    <text evidence="2">The sequence shown here is derived from an EMBL/GenBank/DDBJ whole genome shotgun (WGS) entry which is preliminary data.</text>
</comment>
<name>A0A554JAR4_9BACT</name>
<gene>
    <name evidence="2" type="ORF">G01um101477_485</name>
</gene>
<proteinExistence type="predicted"/>